<organism evidence="8 9">
    <name type="scientific">Arthrobacter mangrovi</name>
    <dbReference type="NCBI Taxonomy" id="2966350"/>
    <lineage>
        <taxon>Bacteria</taxon>
        <taxon>Bacillati</taxon>
        <taxon>Actinomycetota</taxon>
        <taxon>Actinomycetes</taxon>
        <taxon>Micrococcales</taxon>
        <taxon>Micrococcaceae</taxon>
        <taxon>Arthrobacter</taxon>
    </lineage>
</organism>
<keyword evidence="2" id="KW-1003">Cell membrane</keyword>
<feature type="transmembrane region" description="Helical" evidence="6">
    <location>
        <begin position="299"/>
        <end position="322"/>
    </location>
</feature>
<evidence type="ECO:0000256" key="1">
    <source>
        <dbReference type="ARBA" id="ARBA00004651"/>
    </source>
</evidence>
<dbReference type="PANTHER" id="PTHR43124:SF10">
    <property type="entry name" value="PURINE EFFLUX PUMP PBUE"/>
    <property type="match status" value="1"/>
</dbReference>
<feature type="transmembrane region" description="Helical" evidence="6">
    <location>
        <begin position="40"/>
        <end position="62"/>
    </location>
</feature>
<evidence type="ECO:0000256" key="4">
    <source>
        <dbReference type="ARBA" id="ARBA00022989"/>
    </source>
</evidence>
<dbReference type="CDD" id="cd06174">
    <property type="entry name" value="MFS"/>
    <property type="match status" value="1"/>
</dbReference>
<proteinExistence type="predicted"/>
<feature type="domain" description="Major facilitator superfamily (MFS) profile" evidence="7">
    <location>
        <begin position="4"/>
        <end position="391"/>
    </location>
</feature>
<accession>A0ABQ5MXA2</accession>
<keyword evidence="4 6" id="KW-1133">Transmembrane helix</keyword>
<feature type="transmembrane region" description="Helical" evidence="6">
    <location>
        <begin position="158"/>
        <end position="178"/>
    </location>
</feature>
<evidence type="ECO:0000256" key="6">
    <source>
        <dbReference type="SAM" id="Phobius"/>
    </source>
</evidence>
<dbReference type="PROSITE" id="PS50850">
    <property type="entry name" value="MFS"/>
    <property type="match status" value="1"/>
</dbReference>
<reference evidence="8 9" key="1">
    <citation type="journal article" date="2023" name="Int. J. Syst. Evol. Microbiol.">
        <title>Arthrobacter mangrovi sp. nov., an actinobacterium isolated from the rhizosphere of a mangrove.</title>
        <authorList>
            <person name="Hamada M."/>
            <person name="Saitou S."/>
            <person name="Enomoto N."/>
            <person name="Nanri K."/>
            <person name="Hidaka K."/>
            <person name="Miura T."/>
            <person name="Tamura T."/>
        </authorList>
    </citation>
    <scope>NUCLEOTIDE SEQUENCE [LARGE SCALE GENOMIC DNA]</scope>
    <source>
        <strain evidence="8 9">NBRC 112813</strain>
    </source>
</reference>
<sequence>MDAAWIVVVLAGITAAMHIWKLPAAVPQIQAELGLSLVQAGLLLGLVQVAGMVGGLAVSLLAELIGARRCLLIGLGLLFAGSLLGGFSAGAGLLMACRAIEGAGFQLATVVAPGLIRANTPPRRVNTAVGFWSAYQGCATFVGLMASALILQVTGWQAWWWIMAAVTLLPVPLILKFVPRDPPRDGSGAGAATRRIGVTVRSLKPWIAGLVFGCYTIQWMAVVGFLPTIYEQNGVTGIWPGVLSAVVGGLNAVGAIATAPLLQRGATPRQLIIPTFIFMGTTSLLTFAVDWTAVPGGTALQFACVAAFSLTGAVVPSTLTRLAVDLAPPGGSAPAAMGLMQQIFNVGNFTGPALVAWLATATGGWDSTWWMTCGFATLGILLSLYLSRRRLGLDFAHR</sequence>
<evidence type="ECO:0000313" key="8">
    <source>
        <dbReference type="EMBL" id="GLB68630.1"/>
    </source>
</evidence>
<keyword evidence="9" id="KW-1185">Reference proteome</keyword>
<evidence type="ECO:0000259" key="7">
    <source>
        <dbReference type="PROSITE" id="PS50850"/>
    </source>
</evidence>
<dbReference type="InterPro" id="IPR050189">
    <property type="entry name" value="MFS_Efflux_Transporters"/>
</dbReference>
<evidence type="ECO:0000256" key="5">
    <source>
        <dbReference type="ARBA" id="ARBA00023136"/>
    </source>
</evidence>
<evidence type="ECO:0000256" key="2">
    <source>
        <dbReference type="ARBA" id="ARBA00022475"/>
    </source>
</evidence>
<feature type="transmembrane region" description="Helical" evidence="6">
    <location>
        <begin position="368"/>
        <end position="386"/>
    </location>
</feature>
<dbReference type="EMBL" id="BRVS01000019">
    <property type="protein sequence ID" value="GLB68630.1"/>
    <property type="molecule type" value="Genomic_DNA"/>
</dbReference>
<protein>
    <recommendedName>
        <fullName evidence="7">Major facilitator superfamily (MFS) profile domain-containing protein</fullName>
    </recommendedName>
</protein>
<dbReference type="Gene3D" id="1.20.1250.20">
    <property type="entry name" value="MFS general substrate transporter like domains"/>
    <property type="match status" value="1"/>
</dbReference>
<keyword evidence="5 6" id="KW-0472">Membrane</keyword>
<gene>
    <name evidence="8" type="ORF">AHIS1636_30720</name>
</gene>
<comment type="subcellular location">
    <subcellularLocation>
        <location evidence="1">Cell membrane</location>
        <topology evidence="1">Multi-pass membrane protein</topology>
    </subcellularLocation>
</comment>
<feature type="transmembrane region" description="Helical" evidence="6">
    <location>
        <begin position="271"/>
        <end position="293"/>
    </location>
</feature>
<name>A0ABQ5MXA2_9MICC</name>
<feature type="transmembrane region" description="Helical" evidence="6">
    <location>
        <begin position="128"/>
        <end position="152"/>
    </location>
</feature>
<dbReference type="InterPro" id="IPR020846">
    <property type="entry name" value="MFS_dom"/>
</dbReference>
<comment type="caution">
    <text evidence="8">The sequence shown here is derived from an EMBL/GenBank/DDBJ whole genome shotgun (WGS) entry which is preliminary data.</text>
</comment>
<evidence type="ECO:0000313" key="9">
    <source>
        <dbReference type="Proteomes" id="UP001209654"/>
    </source>
</evidence>
<dbReference type="InterPro" id="IPR011701">
    <property type="entry name" value="MFS"/>
</dbReference>
<dbReference type="SUPFAM" id="SSF103473">
    <property type="entry name" value="MFS general substrate transporter"/>
    <property type="match status" value="1"/>
</dbReference>
<dbReference type="Pfam" id="PF07690">
    <property type="entry name" value="MFS_1"/>
    <property type="match status" value="1"/>
</dbReference>
<evidence type="ECO:0000256" key="3">
    <source>
        <dbReference type="ARBA" id="ARBA00022692"/>
    </source>
</evidence>
<dbReference type="Proteomes" id="UP001209654">
    <property type="component" value="Unassembled WGS sequence"/>
</dbReference>
<keyword evidence="3 6" id="KW-0812">Transmembrane</keyword>
<feature type="transmembrane region" description="Helical" evidence="6">
    <location>
        <begin position="205"/>
        <end position="226"/>
    </location>
</feature>
<dbReference type="PANTHER" id="PTHR43124">
    <property type="entry name" value="PURINE EFFLUX PUMP PBUE"/>
    <property type="match status" value="1"/>
</dbReference>
<feature type="transmembrane region" description="Helical" evidence="6">
    <location>
        <begin position="69"/>
        <end position="87"/>
    </location>
</feature>
<feature type="transmembrane region" description="Helical" evidence="6">
    <location>
        <begin position="238"/>
        <end position="259"/>
    </location>
</feature>
<dbReference type="InterPro" id="IPR036259">
    <property type="entry name" value="MFS_trans_sf"/>
</dbReference>